<feature type="transmembrane region" description="Helical" evidence="2">
    <location>
        <begin position="132"/>
        <end position="156"/>
    </location>
</feature>
<evidence type="ECO:0000256" key="1">
    <source>
        <dbReference type="SAM" id="MobiDB-lite"/>
    </source>
</evidence>
<feature type="compositionally biased region" description="Basic and acidic residues" evidence="1">
    <location>
        <begin position="1"/>
        <end position="16"/>
    </location>
</feature>
<feature type="region of interest" description="Disordered" evidence="1">
    <location>
        <begin position="1"/>
        <end position="22"/>
    </location>
</feature>
<organism evidence="3 4">
    <name type="scientific">Halogeometricum luteum</name>
    <dbReference type="NCBI Taxonomy" id="2950537"/>
    <lineage>
        <taxon>Archaea</taxon>
        <taxon>Methanobacteriati</taxon>
        <taxon>Methanobacteriota</taxon>
        <taxon>Stenosarchaea group</taxon>
        <taxon>Halobacteria</taxon>
        <taxon>Halobacteriales</taxon>
        <taxon>Haloferacaceae</taxon>
        <taxon>Halogeometricum</taxon>
    </lineage>
</organism>
<feature type="transmembrane region" description="Helical" evidence="2">
    <location>
        <begin position="163"/>
        <end position="183"/>
    </location>
</feature>
<accession>A0ABU2G453</accession>
<name>A0ABU2G453_9EURY</name>
<feature type="transmembrane region" description="Helical" evidence="2">
    <location>
        <begin position="61"/>
        <end position="81"/>
    </location>
</feature>
<keyword evidence="4" id="KW-1185">Reference proteome</keyword>
<dbReference type="RefSeq" id="WP_310929493.1">
    <property type="nucleotide sequence ID" value="NZ_JAMQOQ010000004.1"/>
</dbReference>
<feature type="transmembrane region" description="Helical" evidence="2">
    <location>
        <begin position="20"/>
        <end position="41"/>
    </location>
</feature>
<reference evidence="3 4" key="1">
    <citation type="submission" date="2022-06" db="EMBL/GenBank/DDBJ databases">
        <title>Halogeometricum sp. a new haloarchaeum isolate from saline soil.</title>
        <authorList>
            <person name="Strakova D."/>
            <person name="Galisteo C."/>
            <person name="Sanchez-Porro C."/>
            <person name="Ventosa A."/>
        </authorList>
    </citation>
    <scope>NUCLEOTIDE SEQUENCE [LARGE SCALE GENOMIC DNA]</scope>
    <source>
        <strain evidence="4">S3BR25-2</strain>
    </source>
</reference>
<dbReference type="Proteomes" id="UP001254813">
    <property type="component" value="Unassembled WGS sequence"/>
</dbReference>
<feature type="transmembrane region" description="Helical" evidence="2">
    <location>
        <begin position="88"/>
        <end position="112"/>
    </location>
</feature>
<protein>
    <recommendedName>
        <fullName evidence="5">DUF998 domain-containing protein</fullName>
    </recommendedName>
</protein>
<keyword evidence="2" id="KW-0812">Transmembrane</keyword>
<keyword evidence="2" id="KW-0472">Membrane</keyword>
<proteinExistence type="predicted"/>
<dbReference type="EMBL" id="JAMQOQ010000004">
    <property type="protein sequence ID" value="MDS0295565.1"/>
    <property type="molecule type" value="Genomic_DNA"/>
</dbReference>
<keyword evidence="2" id="KW-1133">Transmembrane helix</keyword>
<evidence type="ECO:0008006" key="5">
    <source>
        <dbReference type="Google" id="ProtNLM"/>
    </source>
</evidence>
<comment type="caution">
    <text evidence="3">The sequence shown here is derived from an EMBL/GenBank/DDBJ whole genome shotgun (WGS) entry which is preliminary data.</text>
</comment>
<evidence type="ECO:0000313" key="4">
    <source>
        <dbReference type="Proteomes" id="UP001254813"/>
    </source>
</evidence>
<evidence type="ECO:0000313" key="3">
    <source>
        <dbReference type="EMBL" id="MDS0295565.1"/>
    </source>
</evidence>
<sequence>MADRASDSEANRDANPRRGFPNRVDAAGSAAVVGALLWTAAPWAERAVYGDRPYVGTEFDLLSFVGLLSVGVGVAGFRAAFRSEYGGFGAVGVASTGAGVAVLAALAGRSALAVVAAGFGAVPATGEDPAGLILTLAWVLGVGLATLGAGALGAALRRLTGRWTLAAASLLSGLAVPVLVLLLRALSLLPLAVGTLVVRTNVVLLPLGLGWVALGAAVRSRVRVGGSEA</sequence>
<feature type="transmembrane region" description="Helical" evidence="2">
    <location>
        <begin position="189"/>
        <end position="214"/>
    </location>
</feature>
<evidence type="ECO:0000256" key="2">
    <source>
        <dbReference type="SAM" id="Phobius"/>
    </source>
</evidence>
<gene>
    <name evidence="3" type="ORF">NDI79_15435</name>
</gene>